<keyword evidence="1" id="KW-1133">Transmembrane helix</keyword>
<accession>A0A840G0S8</accession>
<evidence type="ECO:0000313" key="3">
    <source>
        <dbReference type="Proteomes" id="UP000587070"/>
    </source>
</evidence>
<keyword evidence="3" id="KW-1185">Reference proteome</keyword>
<evidence type="ECO:0000256" key="1">
    <source>
        <dbReference type="SAM" id="Phobius"/>
    </source>
</evidence>
<feature type="transmembrane region" description="Helical" evidence="1">
    <location>
        <begin position="37"/>
        <end position="55"/>
    </location>
</feature>
<name>A0A840G0S8_RHOTE</name>
<evidence type="ECO:0000313" key="2">
    <source>
        <dbReference type="EMBL" id="MBB4247814.1"/>
    </source>
</evidence>
<sequence>MIEEQNQAIEIRTEPNPWIYLPPLLLATSTILSQPNIFGLVIFLAIFMALAAWWLTRSNSVRILFDTKQAIFFNSPLNPFHKNRVVSLAGYSRVCASPFYLNGGWSIDLSGPRGEHLLLARIPSSPWAPTLHDDYARSLCVKIASGLRIADGGGG</sequence>
<reference evidence="2 3" key="1">
    <citation type="submission" date="2020-08" db="EMBL/GenBank/DDBJ databases">
        <title>Genome sequencing of Purple Non-Sulfur Bacteria from various extreme environments.</title>
        <authorList>
            <person name="Mayer M."/>
        </authorList>
    </citation>
    <scope>NUCLEOTIDE SEQUENCE [LARGE SCALE GENOMIC DNA]</scope>
    <source>
        <strain evidence="2 3">2761</strain>
    </source>
</reference>
<protein>
    <submittedName>
        <fullName evidence="2">Uncharacterized protein</fullName>
    </submittedName>
</protein>
<dbReference type="EMBL" id="JACIGE010000007">
    <property type="protein sequence ID" value="MBB4247814.1"/>
    <property type="molecule type" value="Genomic_DNA"/>
</dbReference>
<proteinExistence type="predicted"/>
<comment type="caution">
    <text evidence="2">The sequence shown here is derived from an EMBL/GenBank/DDBJ whole genome shotgun (WGS) entry which is preliminary data.</text>
</comment>
<dbReference type="Proteomes" id="UP000587070">
    <property type="component" value="Unassembled WGS sequence"/>
</dbReference>
<gene>
    <name evidence="2" type="ORF">GGD90_002199</name>
</gene>
<keyword evidence="1" id="KW-0472">Membrane</keyword>
<dbReference type="AlphaFoldDB" id="A0A840G0S8"/>
<dbReference type="OrthoDB" id="9182764at2"/>
<keyword evidence="1" id="KW-0812">Transmembrane</keyword>
<organism evidence="2 3">
    <name type="scientific">Rhodocyclus tenuis</name>
    <name type="common">Rhodospirillum tenue</name>
    <dbReference type="NCBI Taxonomy" id="1066"/>
    <lineage>
        <taxon>Bacteria</taxon>
        <taxon>Pseudomonadati</taxon>
        <taxon>Pseudomonadota</taxon>
        <taxon>Betaproteobacteria</taxon>
        <taxon>Rhodocyclales</taxon>
        <taxon>Rhodocyclaceae</taxon>
        <taxon>Rhodocyclus</taxon>
    </lineage>
</organism>
<dbReference type="RefSeq" id="WP_153116776.1">
    <property type="nucleotide sequence ID" value="NZ_JACIGE010000007.1"/>
</dbReference>